<evidence type="ECO:0000256" key="7">
    <source>
        <dbReference type="ARBA" id="ARBA00023136"/>
    </source>
</evidence>
<accession>A0A5C4XJ13</accession>
<dbReference type="GO" id="GO:0005886">
    <property type="term" value="C:plasma membrane"/>
    <property type="evidence" value="ECO:0007669"/>
    <property type="project" value="UniProtKB-SubCell"/>
</dbReference>
<dbReference type="InterPro" id="IPR000515">
    <property type="entry name" value="MetI-like"/>
</dbReference>
<comment type="subcellular location">
    <subcellularLocation>
        <location evidence="1">Cell inner membrane</location>
        <topology evidence="1">Multi-pass membrane protein</topology>
    </subcellularLocation>
    <subcellularLocation>
        <location evidence="8">Cell membrane</location>
        <topology evidence="8">Multi-pass membrane protein</topology>
    </subcellularLocation>
</comment>
<dbReference type="Proteomes" id="UP000311605">
    <property type="component" value="Unassembled WGS sequence"/>
</dbReference>
<feature type="transmembrane region" description="Helical" evidence="8">
    <location>
        <begin position="183"/>
        <end position="204"/>
    </location>
</feature>
<dbReference type="InterPro" id="IPR035906">
    <property type="entry name" value="MetI-like_sf"/>
</dbReference>
<dbReference type="OrthoDB" id="9815533at2"/>
<evidence type="ECO:0000256" key="3">
    <source>
        <dbReference type="ARBA" id="ARBA00022475"/>
    </source>
</evidence>
<proteinExistence type="inferred from homology"/>
<dbReference type="EMBL" id="VDMN01000002">
    <property type="protein sequence ID" value="TNM63463.1"/>
    <property type="molecule type" value="Genomic_DNA"/>
</dbReference>
<evidence type="ECO:0000256" key="4">
    <source>
        <dbReference type="ARBA" id="ARBA00022519"/>
    </source>
</evidence>
<reference evidence="10 11" key="1">
    <citation type="submission" date="2019-06" db="EMBL/GenBank/DDBJ databases">
        <title>The draft genome of Rhizobium smilacinae PTYR-5.</title>
        <authorList>
            <person name="Liu L."/>
            <person name="Li L."/>
            <person name="Zhang X."/>
        </authorList>
    </citation>
    <scope>NUCLEOTIDE SEQUENCE [LARGE SCALE GENOMIC DNA]</scope>
    <source>
        <strain evidence="10 11">PTYR-5</strain>
    </source>
</reference>
<comment type="similarity">
    <text evidence="8">Belongs to the binding-protein-dependent transport system permease family.</text>
</comment>
<protein>
    <submittedName>
        <fullName evidence="10">ABC transporter permease</fullName>
    </submittedName>
</protein>
<dbReference type="PROSITE" id="PS50928">
    <property type="entry name" value="ABC_TM1"/>
    <property type="match status" value="1"/>
</dbReference>
<evidence type="ECO:0000256" key="5">
    <source>
        <dbReference type="ARBA" id="ARBA00022692"/>
    </source>
</evidence>
<feature type="transmembrane region" description="Helical" evidence="8">
    <location>
        <begin position="236"/>
        <end position="255"/>
    </location>
</feature>
<dbReference type="PANTHER" id="PTHR43357:SF4">
    <property type="entry name" value="INNER MEMBRANE ABC TRANSPORTER PERMEASE PROTEIN YDCV"/>
    <property type="match status" value="1"/>
</dbReference>
<keyword evidence="5 8" id="KW-0812">Transmembrane</keyword>
<evidence type="ECO:0000259" key="9">
    <source>
        <dbReference type="PROSITE" id="PS50928"/>
    </source>
</evidence>
<evidence type="ECO:0000256" key="8">
    <source>
        <dbReference type="RuleBase" id="RU363032"/>
    </source>
</evidence>
<evidence type="ECO:0000313" key="11">
    <source>
        <dbReference type="Proteomes" id="UP000311605"/>
    </source>
</evidence>
<gene>
    <name evidence="10" type="ORF">FHP24_11645</name>
</gene>
<dbReference type="AlphaFoldDB" id="A0A5C4XJ13"/>
<keyword evidence="6 8" id="KW-1133">Transmembrane helix</keyword>
<name>A0A5C4XJ13_9HYPH</name>
<feature type="domain" description="ABC transmembrane type-1" evidence="9">
    <location>
        <begin position="67"/>
        <end position="255"/>
    </location>
</feature>
<evidence type="ECO:0000256" key="1">
    <source>
        <dbReference type="ARBA" id="ARBA00004429"/>
    </source>
</evidence>
<keyword evidence="4" id="KW-0997">Cell inner membrane</keyword>
<feature type="transmembrane region" description="Helical" evidence="8">
    <location>
        <begin position="12"/>
        <end position="36"/>
    </location>
</feature>
<dbReference type="PANTHER" id="PTHR43357">
    <property type="entry name" value="INNER MEMBRANE ABC TRANSPORTER PERMEASE PROTEIN YDCV"/>
    <property type="match status" value="1"/>
</dbReference>
<keyword evidence="11" id="KW-1185">Reference proteome</keyword>
<evidence type="ECO:0000256" key="2">
    <source>
        <dbReference type="ARBA" id="ARBA00022448"/>
    </source>
</evidence>
<dbReference type="GO" id="GO:0055085">
    <property type="term" value="P:transmembrane transport"/>
    <property type="evidence" value="ECO:0007669"/>
    <property type="project" value="InterPro"/>
</dbReference>
<dbReference type="Gene3D" id="1.10.3720.10">
    <property type="entry name" value="MetI-like"/>
    <property type="match status" value="1"/>
</dbReference>
<evidence type="ECO:0000256" key="6">
    <source>
        <dbReference type="ARBA" id="ARBA00022989"/>
    </source>
</evidence>
<sequence>MSLNLDRFRQWFLAVFVGGVLIFVMAPLFVTLAMSFSDSYFVAFPPQGLTIRWYQQILTDRYFLSALALSGYLAFGSTICALLIGIPAAMALARGRFPGRTILQGIILSPLIFPELVAGLALMQVLSAAGMVDARLNLLIGYTLVAAPYVVRAVTTSLLLVDANLEDAARTLGANRFVTFWKVTLPQIAPGVAAGAVFAFMISFDNLPMALWLADSRYSPVPLMLMRQLNSVFDPSIPAMSTVIIILALSGALVVERLVGMRRAASLQP</sequence>
<feature type="transmembrane region" description="Helical" evidence="8">
    <location>
        <begin position="72"/>
        <end position="93"/>
    </location>
</feature>
<comment type="caution">
    <text evidence="10">The sequence shown here is derived from an EMBL/GenBank/DDBJ whole genome shotgun (WGS) entry which is preliminary data.</text>
</comment>
<dbReference type="Pfam" id="PF00528">
    <property type="entry name" value="BPD_transp_1"/>
    <property type="match status" value="1"/>
</dbReference>
<keyword evidence="3" id="KW-1003">Cell membrane</keyword>
<organism evidence="10 11">
    <name type="scientific">Aliirhizobium smilacinae</name>
    <dbReference type="NCBI Taxonomy" id="1395944"/>
    <lineage>
        <taxon>Bacteria</taxon>
        <taxon>Pseudomonadati</taxon>
        <taxon>Pseudomonadota</taxon>
        <taxon>Alphaproteobacteria</taxon>
        <taxon>Hyphomicrobiales</taxon>
        <taxon>Rhizobiaceae</taxon>
        <taxon>Aliirhizobium</taxon>
    </lineage>
</organism>
<keyword evidence="7 8" id="KW-0472">Membrane</keyword>
<dbReference type="CDD" id="cd06261">
    <property type="entry name" value="TM_PBP2"/>
    <property type="match status" value="1"/>
</dbReference>
<feature type="transmembrane region" description="Helical" evidence="8">
    <location>
        <begin position="105"/>
        <end position="127"/>
    </location>
</feature>
<dbReference type="RefSeq" id="WP_139676374.1">
    <property type="nucleotide sequence ID" value="NZ_VDMN01000002.1"/>
</dbReference>
<dbReference type="SUPFAM" id="SSF161098">
    <property type="entry name" value="MetI-like"/>
    <property type="match status" value="1"/>
</dbReference>
<feature type="transmembrane region" description="Helical" evidence="8">
    <location>
        <begin position="139"/>
        <end position="162"/>
    </location>
</feature>
<keyword evidence="2 8" id="KW-0813">Transport</keyword>
<evidence type="ECO:0000313" key="10">
    <source>
        <dbReference type="EMBL" id="TNM63463.1"/>
    </source>
</evidence>